<dbReference type="InterPro" id="IPR036568">
    <property type="entry name" value="GGCT-like_sf"/>
</dbReference>
<evidence type="ECO:0000256" key="1">
    <source>
        <dbReference type="ARBA" id="ARBA00022679"/>
    </source>
</evidence>
<keyword evidence="1" id="KW-0808">Transferase</keyword>
<feature type="domain" description="Gamma-glutamylcyclotransferase AIG2-like" evidence="3">
    <location>
        <begin position="10"/>
        <end position="110"/>
    </location>
</feature>
<dbReference type="InterPro" id="IPR045038">
    <property type="entry name" value="AIG2-like"/>
</dbReference>
<sequence length="144" mass="16616">MLPFKAMANIFTYGSLMFDRVWTQVVKGCYASQSATLHGHQRLAMRGEDYPAAIPASQHFSITGVLYLSVSSVDIKRLDDFEGEYYLRLPTPVTTANGHTRLAETYILKPSYRHIAEPFAWDEEHFRTYGIERFLTRYQGFHEV</sequence>
<dbReference type="PANTHER" id="PTHR31544">
    <property type="entry name" value="AIG2-LIKE PROTEIN D"/>
    <property type="match status" value="1"/>
</dbReference>
<evidence type="ECO:0000256" key="2">
    <source>
        <dbReference type="ARBA" id="ARBA00030602"/>
    </source>
</evidence>
<dbReference type="EMBL" id="CP059265">
    <property type="protein sequence ID" value="QLQ31932.1"/>
    <property type="molecule type" value="Genomic_DNA"/>
</dbReference>
<protein>
    <recommendedName>
        <fullName evidence="2">Putative gamma-glutamylcyclotransferase</fullName>
    </recommendedName>
</protein>
<proteinExistence type="predicted"/>
<dbReference type="Pfam" id="PF06094">
    <property type="entry name" value="GGACT"/>
    <property type="match status" value="1"/>
</dbReference>
<evidence type="ECO:0000313" key="5">
    <source>
        <dbReference type="Proteomes" id="UP000510621"/>
    </source>
</evidence>
<dbReference type="Gene3D" id="3.10.490.10">
    <property type="entry name" value="Gamma-glutamyl cyclotransferase-like"/>
    <property type="match status" value="1"/>
</dbReference>
<dbReference type="KEGG" id="this:HZT40_10395"/>
<dbReference type="Proteomes" id="UP000510621">
    <property type="component" value="Chromosome"/>
</dbReference>
<evidence type="ECO:0000259" key="3">
    <source>
        <dbReference type="Pfam" id="PF06094"/>
    </source>
</evidence>
<name>A0A7L6AS24_9GAMM</name>
<dbReference type="SUPFAM" id="SSF110857">
    <property type="entry name" value="Gamma-glutamyl cyclotransferase-like"/>
    <property type="match status" value="1"/>
</dbReference>
<dbReference type="InterPro" id="IPR009288">
    <property type="entry name" value="AIG2-like_dom"/>
</dbReference>
<dbReference type="PANTHER" id="PTHR31544:SF2">
    <property type="entry name" value="AIG2-LIKE PROTEIN D"/>
    <property type="match status" value="1"/>
</dbReference>
<gene>
    <name evidence="4" type="ORF">HZT40_10395</name>
</gene>
<dbReference type="AlphaFoldDB" id="A0A7L6AS24"/>
<dbReference type="InterPro" id="IPR013024">
    <property type="entry name" value="GGCT-like"/>
</dbReference>
<dbReference type="GO" id="GO:0016740">
    <property type="term" value="F:transferase activity"/>
    <property type="evidence" value="ECO:0007669"/>
    <property type="project" value="UniProtKB-KW"/>
</dbReference>
<accession>A0A7L6AS24</accession>
<evidence type="ECO:0000313" key="4">
    <source>
        <dbReference type="EMBL" id="QLQ31932.1"/>
    </source>
</evidence>
<keyword evidence="5" id="KW-1185">Reference proteome</keyword>
<organism evidence="4 5">
    <name type="scientific">Candidatus Thiothrix singaporensis</name>
    <dbReference type="NCBI Taxonomy" id="2799669"/>
    <lineage>
        <taxon>Bacteria</taxon>
        <taxon>Pseudomonadati</taxon>
        <taxon>Pseudomonadota</taxon>
        <taxon>Gammaproteobacteria</taxon>
        <taxon>Thiotrichales</taxon>
        <taxon>Thiotrichaceae</taxon>
        <taxon>Thiothrix</taxon>
    </lineage>
</organism>
<dbReference type="CDD" id="cd06661">
    <property type="entry name" value="GGCT_like"/>
    <property type="match status" value="1"/>
</dbReference>
<reference evidence="4" key="1">
    <citation type="submission" date="2020-06" db="EMBL/GenBank/DDBJ databases">
        <title>Analysis procedures for assessing recovery of high quality, complete, closed genomes from Nanopore long read metagenome sequencing.</title>
        <authorList>
            <person name="Bessarab I."/>
            <person name="Arumugam K."/>
            <person name="Haryono M."/>
            <person name="Liu X."/>
            <person name="Roy S."/>
            <person name="Zuniga-Montanez R.E."/>
            <person name="Qiu G."/>
            <person name="Drautz-Moses D.I."/>
            <person name="Law Y.Y."/>
            <person name="Wuertz S."/>
            <person name="Lauro F.M."/>
            <person name="Huson D.H."/>
            <person name="Williams R.B."/>
        </authorList>
    </citation>
    <scope>NUCLEOTIDE SEQUENCE [LARGE SCALE GENOMIC DNA]</scope>
    <source>
        <strain evidence="4">SSD2</strain>
    </source>
</reference>